<gene>
    <name evidence="6" type="ORF">IPF40_12015</name>
    <name evidence="7" type="ORF">IPI13_12750</name>
    <name evidence="8" type="ORF">IPP00_10090</name>
</gene>
<dbReference type="InterPro" id="IPR011711">
    <property type="entry name" value="GntR_C"/>
</dbReference>
<dbReference type="EMBL" id="JADIXZ010000005">
    <property type="protein sequence ID" value="MBK6301729.1"/>
    <property type="molecule type" value="Genomic_DNA"/>
</dbReference>
<evidence type="ECO:0000256" key="4">
    <source>
        <dbReference type="SAM" id="MobiDB-lite"/>
    </source>
</evidence>
<dbReference type="PANTHER" id="PTHR43537:SF24">
    <property type="entry name" value="GLUCONATE OPERON TRANSCRIPTIONAL REPRESSOR"/>
    <property type="match status" value="1"/>
</dbReference>
<evidence type="ECO:0000256" key="1">
    <source>
        <dbReference type="ARBA" id="ARBA00023015"/>
    </source>
</evidence>
<dbReference type="PRINTS" id="PR00035">
    <property type="entry name" value="HTHGNTR"/>
</dbReference>
<dbReference type="AlphaFoldDB" id="A0A935CEA8"/>
<dbReference type="SMART" id="SM00345">
    <property type="entry name" value="HTH_GNTR"/>
    <property type="match status" value="1"/>
</dbReference>
<dbReference type="SUPFAM" id="SSF48008">
    <property type="entry name" value="GntR ligand-binding domain-like"/>
    <property type="match status" value="1"/>
</dbReference>
<dbReference type="EMBL" id="JADJIB010000004">
    <property type="protein sequence ID" value="MBK7273991.1"/>
    <property type="molecule type" value="Genomic_DNA"/>
</dbReference>
<evidence type="ECO:0000256" key="2">
    <source>
        <dbReference type="ARBA" id="ARBA00023125"/>
    </source>
</evidence>
<keyword evidence="2" id="KW-0238">DNA-binding</keyword>
<proteinExistence type="predicted"/>
<name>A0A935CEA8_9MICO</name>
<keyword evidence="3" id="KW-0804">Transcription</keyword>
<dbReference type="EMBL" id="JADKGK010000020">
    <property type="protein sequence ID" value="MBL0004309.1"/>
    <property type="molecule type" value="Genomic_DNA"/>
</dbReference>
<comment type="caution">
    <text evidence="6">The sequence shown here is derived from an EMBL/GenBank/DDBJ whole genome shotgun (WGS) entry which is preliminary data.</text>
</comment>
<feature type="region of interest" description="Disordered" evidence="4">
    <location>
        <begin position="1"/>
        <end position="35"/>
    </location>
</feature>
<evidence type="ECO:0000313" key="10">
    <source>
        <dbReference type="Proteomes" id="UP000726105"/>
    </source>
</evidence>
<reference evidence="9 10" key="1">
    <citation type="submission" date="2020-10" db="EMBL/GenBank/DDBJ databases">
        <title>Connecting structure to function with the recovery of over 1000 high-quality activated sludge metagenome-assembled genomes encoding full-length rRNA genes using long-read sequencing.</title>
        <authorList>
            <person name="Singleton C.M."/>
            <person name="Petriglieri F."/>
            <person name="Kristensen J.M."/>
            <person name="Kirkegaard R.H."/>
            <person name="Michaelsen T.Y."/>
            <person name="Andersen M.H."/>
            <person name="Karst S.M."/>
            <person name="Dueholm M.S."/>
            <person name="Nielsen P.H."/>
            <person name="Albertsen M."/>
        </authorList>
    </citation>
    <scope>NUCLEOTIDE SEQUENCE [LARGE SCALE GENOMIC DNA]</scope>
    <source>
        <strain evidence="6">AalE_18-Q3-R2-46_BAT3C.188</strain>
        <strain evidence="7">Ega_18-Q3-R5-49_MAXAC.001</strain>
        <strain evidence="8">Ribe_18-Q3-R11-54_MAXAC.001</strain>
    </source>
</reference>
<dbReference type="InterPro" id="IPR000524">
    <property type="entry name" value="Tscrpt_reg_HTH_GntR"/>
</dbReference>
<dbReference type="PROSITE" id="PS50949">
    <property type="entry name" value="HTH_GNTR"/>
    <property type="match status" value="1"/>
</dbReference>
<evidence type="ECO:0000313" key="8">
    <source>
        <dbReference type="EMBL" id="MBL0004309.1"/>
    </source>
</evidence>
<dbReference type="InterPro" id="IPR008920">
    <property type="entry name" value="TF_FadR/GntR_C"/>
</dbReference>
<feature type="domain" description="HTH gntR-type" evidence="5">
    <location>
        <begin position="57"/>
        <end position="127"/>
    </location>
</feature>
<dbReference type="Pfam" id="PF07729">
    <property type="entry name" value="FCD"/>
    <property type="match status" value="1"/>
</dbReference>
<dbReference type="GO" id="GO:0003700">
    <property type="term" value="F:DNA-binding transcription factor activity"/>
    <property type="evidence" value="ECO:0007669"/>
    <property type="project" value="InterPro"/>
</dbReference>
<dbReference type="Gene3D" id="1.20.120.530">
    <property type="entry name" value="GntR ligand-binding domain-like"/>
    <property type="match status" value="1"/>
</dbReference>
<dbReference type="Proteomes" id="UP000726105">
    <property type="component" value="Unassembled WGS sequence"/>
</dbReference>
<dbReference type="InterPro" id="IPR036390">
    <property type="entry name" value="WH_DNA-bd_sf"/>
</dbReference>
<dbReference type="SMART" id="SM00895">
    <property type="entry name" value="FCD"/>
    <property type="match status" value="1"/>
</dbReference>
<accession>A0A935CEA8</accession>
<dbReference type="GO" id="GO:0003677">
    <property type="term" value="F:DNA binding"/>
    <property type="evidence" value="ECO:0007669"/>
    <property type="project" value="UniProtKB-KW"/>
</dbReference>
<feature type="compositionally biased region" description="Basic residues" evidence="4">
    <location>
        <begin position="1"/>
        <end position="15"/>
    </location>
</feature>
<dbReference type="Gene3D" id="1.10.10.10">
    <property type="entry name" value="Winged helix-like DNA-binding domain superfamily/Winged helix DNA-binding domain"/>
    <property type="match status" value="1"/>
</dbReference>
<dbReference type="Proteomes" id="UP000718281">
    <property type="component" value="Unassembled WGS sequence"/>
</dbReference>
<dbReference type="CDD" id="cd07377">
    <property type="entry name" value="WHTH_GntR"/>
    <property type="match status" value="1"/>
</dbReference>
<dbReference type="InterPro" id="IPR036388">
    <property type="entry name" value="WH-like_DNA-bd_sf"/>
</dbReference>
<evidence type="ECO:0000259" key="5">
    <source>
        <dbReference type="PROSITE" id="PS50949"/>
    </source>
</evidence>
<evidence type="ECO:0000313" key="9">
    <source>
        <dbReference type="Proteomes" id="UP000718281"/>
    </source>
</evidence>
<protein>
    <submittedName>
        <fullName evidence="6">FadR family transcriptional regulator</fullName>
    </submittedName>
</protein>
<dbReference type="Pfam" id="PF00392">
    <property type="entry name" value="GntR"/>
    <property type="match status" value="1"/>
</dbReference>
<evidence type="ECO:0000313" key="6">
    <source>
        <dbReference type="EMBL" id="MBK6301729.1"/>
    </source>
</evidence>
<keyword evidence="1" id="KW-0805">Transcription regulation</keyword>
<evidence type="ECO:0000313" key="7">
    <source>
        <dbReference type="EMBL" id="MBK7273991.1"/>
    </source>
</evidence>
<dbReference type="SUPFAM" id="SSF46785">
    <property type="entry name" value="Winged helix' DNA-binding domain"/>
    <property type="match status" value="1"/>
</dbReference>
<dbReference type="PANTHER" id="PTHR43537">
    <property type="entry name" value="TRANSCRIPTIONAL REGULATOR, GNTR FAMILY"/>
    <property type="match status" value="1"/>
</dbReference>
<evidence type="ECO:0000256" key="3">
    <source>
        <dbReference type="ARBA" id="ARBA00023163"/>
    </source>
</evidence>
<dbReference type="Proteomes" id="UP000886632">
    <property type="component" value="Unassembled WGS sequence"/>
</dbReference>
<organism evidence="6 9">
    <name type="scientific">Candidatus Phosphoribacter hodrii</name>
    <dbReference type="NCBI Taxonomy" id="2953743"/>
    <lineage>
        <taxon>Bacteria</taxon>
        <taxon>Bacillati</taxon>
        <taxon>Actinomycetota</taxon>
        <taxon>Actinomycetes</taxon>
        <taxon>Micrococcales</taxon>
        <taxon>Dermatophilaceae</taxon>
        <taxon>Candidatus Phosphoribacter</taxon>
    </lineage>
</organism>
<sequence length="283" mass="30210">MVAHRRIRGGRRRSTRAGDRLAASPLRPRRGPAGQGAGVIIPLHNDLSEHVLRPSSGNAFELTVEQLATAIRLGAFRDGDLLPPERELAERLAVSRSTLREAIAALRDSGLVTTRRGRGGGTMVTYAGEAPGSVPLPQPQRTATAIADVLDFRRVVEPGAAALAATRTLAADQRAWLLACAAQVREAPDSATHRLNDSRLHLALATLSSSPMLVEAVTRAQAALHELLRGIPVISRNIAHSHDQHDAIVAAVLAGDPETARAVMEEHCDATSLLLRALLRPRP</sequence>